<organism evidence="2 3">
    <name type="scientific">Companilactobacillus bobalius</name>
    <dbReference type="NCBI Taxonomy" id="2801451"/>
    <lineage>
        <taxon>Bacteria</taxon>
        <taxon>Bacillati</taxon>
        <taxon>Bacillota</taxon>
        <taxon>Bacilli</taxon>
        <taxon>Lactobacillales</taxon>
        <taxon>Lactobacillaceae</taxon>
        <taxon>Companilactobacillus</taxon>
    </lineage>
</organism>
<dbReference type="EMBL" id="MYFM01000002">
    <property type="protein sequence ID" value="OVE98750.1"/>
    <property type="molecule type" value="Genomic_DNA"/>
</dbReference>
<keyword evidence="1" id="KW-1133">Transmembrane helix</keyword>
<feature type="transmembrane region" description="Helical" evidence="1">
    <location>
        <begin position="228"/>
        <end position="249"/>
    </location>
</feature>
<keyword evidence="1" id="KW-0472">Membrane</keyword>
<feature type="transmembrane region" description="Helical" evidence="1">
    <location>
        <begin position="184"/>
        <end position="208"/>
    </location>
</feature>
<keyword evidence="1" id="KW-0812">Transmembrane</keyword>
<feature type="transmembrane region" description="Helical" evidence="1">
    <location>
        <begin position="144"/>
        <end position="172"/>
    </location>
</feature>
<feature type="transmembrane region" description="Helical" evidence="1">
    <location>
        <begin position="51"/>
        <end position="71"/>
    </location>
</feature>
<comment type="caution">
    <text evidence="2">The sequence shown here is derived from an EMBL/GenBank/DDBJ whole genome shotgun (WGS) entry which is preliminary data.</text>
</comment>
<dbReference type="AlphaFoldDB" id="A0A202FE73"/>
<proteinExistence type="predicted"/>
<reference evidence="2 3" key="1">
    <citation type="submission" date="2017-03" db="EMBL/GenBank/DDBJ databases">
        <title>Genome sequence of Lactobacillus bobalius KACC 16343.</title>
        <authorList>
            <person name="Chun J."/>
        </authorList>
    </citation>
    <scope>NUCLEOTIDE SEQUENCE [LARGE SCALE GENOMIC DNA]</scope>
    <source>
        <strain evidence="2 3">KACC 16343</strain>
    </source>
</reference>
<name>A0A202FE73_9LACO</name>
<gene>
    <name evidence="2" type="ORF">LKACC16343_00912</name>
</gene>
<feature type="transmembrane region" description="Helical" evidence="1">
    <location>
        <begin position="91"/>
        <end position="124"/>
    </location>
</feature>
<sequence>MSDFFGVSKNLMWNKFKLMNWILVIDAIAIVVIFFINLFKMGYSSFEFIPVLFVSSIMIVNFVSVVMLARVNERVLTSSNYRLIPISDTKLYLSNILTTFLAMVYLWIVETVINGLVDLIAIIIKYSKYKQLNGNISSQDIMSAIQLLLFMALATIVVWSGITLIHFIVNLVSGFLPFGRQKFVLFLVYLVVIGLSLWAFNYIMINIFTAFYQNGFQIDTVRQLNSTLWIGSGIACIWIALFSVINIYLMKRWIETVR</sequence>
<evidence type="ECO:0000313" key="2">
    <source>
        <dbReference type="EMBL" id="OVE98750.1"/>
    </source>
</evidence>
<feature type="transmembrane region" description="Helical" evidence="1">
    <location>
        <begin position="21"/>
        <end position="39"/>
    </location>
</feature>
<dbReference type="Proteomes" id="UP000196232">
    <property type="component" value="Unassembled WGS sequence"/>
</dbReference>
<evidence type="ECO:0000313" key="3">
    <source>
        <dbReference type="Proteomes" id="UP000196232"/>
    </source>
</evidence>
<dbReference type="RefSeq" id="WP_056954454.1">
    <property type="nucleotide sequence ID" value="NZ_LNUA01000077.1"/>
</dbReference>
<evidence type="ECO:0000256" key="1">
    <source>
        <dbReference type="SAM" id="Phobius"/>
    </source>
</evidence>
<protein>
    <submittedName>
        <fullName evidence="2">Uncharacterized protein</fullName>
    </submittedName>
</protein>
<accession>A0A202FE73</accession>